<dbReference type="PANTHER" id="PTHR30154:SF34">
    <property type="entry name" value="TRANSCRIPTIONAL REGULATOR AZLB"/>
    <property type="match status" value="1"/>
</dbReference>
<keyword evidence="6" id="KW-1185">Reference proteome</keyword>
<dbReference type="SMART" id="SM00344">
    <property type="entry name" value="HTH_ASNC"/>
    <property type="match status" value="1"/>
</dbReference>
<keyword evidence="3" id="KW-0804">Transcription</keyword>
<dbReference type="InterPro" id="IPR019888">
    <property type="entry name" value="Tscrpt_reg_AsnC-like"/>
</dbReference>
<proteinExistence type="predicted"/>
<name>A0A1N6VD49_9EURY</name>
<dbReference type="PANTHER" id="PTHR30154">
    <property type="entry name" value="LEUCINE-RESPONSIVE REGULATORY PROTEIN"/>
    <property type="match status" value="1"/>
</dbReference>
<dbReference type="PROSITE" id="PS50956">
    <property type="entry name" value="HTH_ASNC_2"/>
    <property type="match status" value="1"/>
</dbReference>
<sequence>MNNDSLDDVDRGILHLLQKDARNTTTTEIGEAVGVSASTVGNRLQRLENEAIIKGYHPQIDYHNAEFPLRVLFICTAAIPHREELSERALSVDGVVNVKEIMAGVENVHVEAVAPTREEVTAVGKTLDEIGLDVVNEVLVKDERVQPFDHFGQDEVSE</sequence>
<dbReference type="InterPro" id="IPR011991">
    <property type="entry name" value="ArsR-like_HTH"/>
</dbReference>
<dbReference type="InterPro" id="IPR000485">
    <property type="entry name" value="AsnC-type_HTH_dom"/>
</dbReference>
<dbReference type="EMBL" id="FTNO01000001">
    <property type="protein sequence ID" value="SIQ75678.1"/>
    <property type="molecule type" value="Genomic_DNA"/>
</dbReference>
<dbReference type="GO" id="GO:0043200">
    <property type="term" value="P:response to amino acid"/>
    <property type="evidence" value="ECO:0007669"/>
    <property type="project" value="TreeGrafter"/>
</dbReference>
<keyword evidence="1" id="KW-0805">Transcription regulation</keyword>
<dbReference type="GO" id="GO:0043565">
    <property type="term" value="F:sequence-specific DNA binding"/>
    <property type="evidence" value="ECO:0007669"/>
    <property type="project" value="InterPro"/>
</dbReference>
<dbReference type="InterPro" id="IPR036388">
    <property type="entry name" value="WH-like_DNA-bd_sf"/>
</dbReference>
<feature type="domain" description="HTH asnC-type" evidence="4">
    <location>
        <begin position="6"/>
        <end position="68"/>
    </location>
</feature>
<dbReference type="AlphaFoldDB" id="A0A1N6VD49"/>
<dbReference type="RefSeq" id="WP_076427344.1">
    <property type="nucleotide sequence ID" value="NZ_FTNO01000001.1"/>
</dbReference>
<evidence type="ECO:0000256" key="2">
    <source>
        <dbReference type="ARBA" id="ARBA00023125"/>
    </source>
</evidence>
<evidence type="ECO:0000313" key="5">
    <source>
        <dbReference type="EMBL" id="SIQ75678.1"/>
    </source>
</evidence>
<organism evidence="5 6">
    <name type="scientific">Haladaptatus litoreus</name>
    <dbReference type="NCBI Taxonomy" id="553468"/>
    <lineage>
        <taxon>Archaea</taxon>
        <taxon>Methanobacteriati</taxon>
        <taxon>Methanobacteriota</taxon>
        <taxon>Stenosarchaea group</taxon>
        <taxon>Halobacteria</taxon>
        <taxon>Halobacteriales</taxon>
        <taxon>Haladaptataceae</taxon>
        <taxon>Haladaptatus</taxon>
    </lineage>
</organism>
<dbReference type="GO" id="GO:0005829">
    <property type="term" value="C:cytosol"/>
    <property type="evidence" value="ECO:0007669"/>
    <property type="project" value="TreeGrafter"/>
</dbReference>
<evidence type="ECO:0000256" key="1">
    <source>
        <dbReference type="ARBA" id="ARBA00023015"/>
    </source>
</evidence>
<dbReference type="Gene3D" id="1.10.10.10">
    <property type="entry name" value="Winged helix-like DNA-binding domain superfamily/Winged helix DNA-binding domain"/>
    <property type="match status" value="1"/>
</dbReference>
<keyword evidence="2" id="KW-0238">DNA-binding</keyword>
<dbReference type="InterPro" id="IPR036390">
    <property type="entry name" value="WH_DNA-bd_sf"/>
</dbReference>
<dbReference type="Proteomes" id="UP000186914">
    <property type="component" value="Unassembled WGS sequence"/>
</dbReference>
<evidence type="ECO:0000259" key="4">
    <source>
        <dbReference type="PROSITE" id="PS50956"/>
    </source>
</evidence>
<accession>A0A1N6VD49</accession>
<reference evidence="6" key="1">
    <citation type="submission" date="2017-01" db="EMBL/GenBank/DDBJ databases">
        <authorList>
            <person name="Varghese N."/>
            <person name="Submissions S."/>
        </authorList>
    </citation>
    <scope>NUCLEOTIDE SEQUENCE [LARGE SCALE GENOMIC DNA]</scope>
    <source>
        <strain evidence="6">CGMCC 1.7737</strain>
    </source>
</reference>
<dbReference type="CDD" id="cd00090">
    <property type="entry name" value="HTH_ARSR"/>
    <property type="match status" value="1"/>
</dbReference>
<dbReference type="SUPFAM" id="SSF46785">
    <property type="entry name" value="Winged helix' DNA-binding domain"/>
    <property type="match status" value="1"/>
</dbReference>
<dbReference type="OrthoDB" id="57033at2157"/>
<dbReference type="PRINTS" id="PR00033">
    <property type="entry name" value="HTHASNC"/>
</dbReference>
<gene>
    <name evidence="5" type="ORF">SAMN05421858_0306</name>
</gene>
<evidence type="ECO:0000313" key="6">
    <source>
        <dbReference type="Proteomes" id="UP000186914"/>
    </source>
</evidence>
<dbReference type="Pfam" id="PF13404">
    <property type="entry name" value="HTH_AsnC-type"/>
    <property type="match status" value="1"/>
</dbReference>
<protein>
    <submittedName>
        <fullName evidence="5">Transcriptional regulator, AsnC family</fullName>
    </submittedName>
</protein>
<evidence type="ECO:0000256" key="3">
    <source>
        <dbReference type="ARBA" id="ARBA00023163"/>
    </source>
</evidence>